<keyword evidence="11 15" id="KW-0067">ATP-binding</keyword>
<evidence type="ECO:0000256" key="1">
    <source>
        <dbReference type="ARBA" id="ARBA00002121"/>
    </source>
</evidence>
<comment type="function">
    <text evidence="1">Catalyzes the phosphorylation of riboflavin to FMN followed by the adenylation of FMN to FAD.</text>
</comment>
<dbReference type="NCBIfam" id="TIGR00083">
    <property type="entry name" value="ribF"/>
    <property type="match status" value="1"/>
</dbReference>
<dbReference type="SMART" id="SM00904">
    <property type="entry name" value="Flavokinase"/>
    <property type="match status" value="1"/>
</dbReference>
<dbReference type="PANTHER" id="PTHR22749">
    <property type="entry name" value="RIBOFLAVIN KINASE/FMN ADENYLYLTRANSFERASE"/>
    <property type="match status" value="1"/>
</dbReference>
<dbReference type="FunFam" id="2.40.30.30:FF:000003">
    <property type="entry name" value="Riboflavin biosynthesis protein"/>
    <property type="match status" value="1"/>
</dbReference>
<evidence type="ECO:0000256" key="14">
    <source>
        <dbReference type="ARBA" id="ARBA00049494"/>
    </source>
</evidence>
<dbReference type="SUPFAM" id="SSF52374">
    <property type="entry name" value="Nucleotidylyl transferase"/>
    <property type="match status" value="1"/>
</dbReference>
<dbReference type="GO" id="GO:0005524">
    <property type="term" value="F:ATP binding"/>
    <property type="evidence" value="ECO:0007669"/>
    <property type="project" value="UniProtKB-UniRule"/>
</dbReference>
<dbReference type="EC" id="2.7.1.26" evidence="15"/>
<keyword evidence="18" id="KW-1185">Reference proteome</keyword>
<dbReference type="InterPro" id="IPR023468">
    <property type="entry name" value="Riboflavin_kinase"/>
</dbReference>
<comment type="similarity">
    <text evidence="15">Belongs to the ribF family.</text>
</comment>
<dbReference type="EC" id="2.7.7.2" evidence="15"/>
<keyword evidence="12" id="KW-0511">Multifunctional enzyme</keyword>
<keyword evidence="5 15" id="KW-0288">FMN</keyword>
<proteinExistence type="inferred from homology"/>
<dbReference type="GO" id="GO:0003919">
    <property type="term" value="F:FMN adenylyltransferase activity"/>
    <property type="evidence" value="ECO:0007669"/>
    <property type="project" value="UniProtKB-UniRule"/>
</dbReference>
<evidence type="ECO:0000313" key="17">
    <source>
        <dbReference type="EMBL" id="SMC32254.1"/>
    </source>
</evidence>
<keyword evidence="10 15" id="KW-0274">FAD</keyword>
<dbReference type="InterPro" id="IPR015865">
    <property type="entry name" value="Riboflavin_kinase_bac/euk"/>
</dbReference>
<comment type="catalytic activity">
    <reaction evidence="14 15">
        <text>FMN + ATP + H(+) = FAD + diphosphate</text>
        <dbReference type="Rhea" id="RHEA:17237"/>
        <dbReference type="ChEBI" id="CHEBI:15378"/>
        <dbReference type="ChEBI" id="CHEBI:30616"/>
        <dbReference type="ChEBI" id="CHEBI:33019"/>
        <dbReference type="ChEBI" id="CHEBI:57692"/>
        <dbReference type="ChEBI" id="CHEBI:58210"/>
        <dbReference type="EC" id="2.7.7.2"/>
    </reaction>
</comment>
<evidence type="ECO:0000256" key="2">
    <source>
        <dbReference type="ARBA" id="ARBA00004726"/>
    </source>
</evidence>
<dbReference type="InterPro" id="IPR014729">
    <property type="entry name" value="Rossmann-like_a/b/a_fold"/>
</dbReference>
<keyword evidence="6 15" id="KW-0808">Transferase</keyword>
<keyword evidence="9 15" id="KW-0418">Kinase</keyword>
<evidence type="ECO:0000256" key="13">
    <source>
        <dbReference type="ARBA" id="ARBA00047880"/>
    </source>
</evidence>
<dbReference type="UniPathway" id="UPA00277">
    <property type="reaction ID" value="UER00407"/>
</dbReference>
<dbReference type="Gene3D" id="3.40.50.620">
    <property type="entry name" value="HUPs"/>
    <property type="match status" value="1"/>
</dbReference>
<evidence type="ECO:0000256" key="12">
    <source>
        <dbReference type="ARBA" id="ARBA00023268"/>
    </source>
</evidence>
<evidence type="ECO:0000256" key="10">
    <source>
        <dbReference type="ARBA" id="ARBA00022827"/>
    </source>
</evidence>
<dbReference type="GO" id="GO:0006747">
    <property type="term" value="P:FAD biosynthetic process"/>
    <property type="evidence" value="ECO:0007669"/>
    <property type="project" value="UniProtKB-UniRule"/>
</dbReference>
<reference evidence="18" key="1">
    <citation type="submission" date="2017-04" db="EMBL/GenBank/DDBJ databases">
        <authorList>
            <person name="Varghese N."/>
            <person name="Submissions S."/>
        </authorList>
    </citation>
    <scope>NUCLEOTIDE SEQUENCE [LARGE SCALE GENOMIC DNA]</scope>
    <source>
        <strain evidence="18">DSM 21500</strain>
    </source>
</reference>
<comment type="pathway">
    <text evidence="2 15">Cofactor biosynthesis; FAD biosynthesis; FAD from FMN: step 1/1.</text>
</comment>
<dbReference type="Pfam" id="PF01687">
    <property type="entry name" value="Flavokinase"/>
    <property type="match status" value="1"/>
</dbReference>
<name>A0A1W1Y7Z2_9LACT</name>
<evidence type="ECO:0000256" key="3">
    <source>
        <dbReference type="ARBA" id="ARBA00005201"/>
    </source>
</evidence>
<sequence>MEVRQLHHPIDTQDIYQGPIVLALGFFDGVHKGHQAVLQTAKREASKRGLPLAAMTFNISPKFMFQEWHPKELQYLTDLSEKEELMAYYGVDILYVVQLTSAFAKLAPQLFVDQYLVGLQAQTVVAGFDYTYGPKDTANMTLLNDYARDRFRIIEVPKVAMEGHKVGTTQIREALIGKGDVTFANDQLGYPYFLMGLVIHGEKRGRELGYPTANLLIDDSHVMPKVGVYVVECLINEELYPGMASIGYNITFGDNREKTVEIHLLDYSLDIYGETVKVYWHKRLRGEEKFSSKEALIEQMQQDEIDTRAFFENYYPYQ</sequence>
<comment type="pathway">
    <text evidence="3 15">Cofactor biosynthesis; FMN biosynthesis; FMN from riboflavin (ATP route): step 1/1.</text>
</comment>
<dbReference type="InterPro" id="IPR023465">
    <property type="entry name" value="Riboflavin_kinase_dom_sf"/>
</dbReference>
<keyword evidence="4 15" id="KW-0285">Flavoprotein</keyword>
<evidence type="ECO:0000313" key="18">
    <source>
        <dbReference type="Proteomes" id="UP000243884"/>
    </source>
</evidence>
<accession>A0A1W1Y7Z2</accession>
<dbReference type="UniPathway" id="UPA00276">
    <property type="reaction ID" value="UER00406"/>
</dbReference>
<dbReference type="Pfam" id="PF06574">
    <property type="entry name" value="FAD_syn"/>
    <property type="match status" value="1"/>
</dbReference>
<comment type="catalytic activity">
    <reaction evidence="13 15">
        <text>riboflavin + ATP = FMN + ADP + H(+)</text>
        <dbReference type="Rhea" id="RHEA:14357"/>
        <dbReference type="ChEBI" id="CHEBI:15378"/>
        <dbReference type="ChEBI" id="CHEBI:30616"/>
        <dbReference type="ChEBI" id="CHEBI:57986"/>
        <dbReference type="ChEBI" id="CHEBI:58210"/>
        <dbReference type="ChEBI" id="CHEBI:456216"/>
        <dbReference type="EC" id="2.7.1.26"/>
    </reaction>
</comment>
<dbReference type="RefSeq" id="WP_084098115.1">
    <property type="nucleotide sequence ID" value="NZ_FWXK01000002.1"/>
</dbReference>
<dbReference type="GO" id="GO:0009398">
    <property type="term" value="P:FMN biosynthetic process"/>
    <property type="evidence" value="ECO:0007669"/>
    <property type="project" value="UniProtKB-UniRule"/>
</dbReference>
<organism evidence="17 18">
    <name type="scientific">Aerococcus suis</name>
    <dbReference type="NCBI Taxonomy" id="371602"/>
    <lineage>
        <taxon>Bacteria</taxon>
        <taxon>Bacillati</taxon>
        <taxon>Bacillota</taxon>
        <taxon>Bacilli</taxon>
        <taxon>Lactobacillales</taxon>
        <taxon>Aerococcaceae</taxon>
        <taxon>Aerococcus</taxon>
    </lineage>
</organism>
<evidence type="ECO:0000256" key="8">
    <source>
        <dbReference type="ARBA" id="ARBA00022741"/>
    </source>
</evidence>
<dbReference type="SUPFAM" id="SSF82114">
    <property type="entry name" value="Riboflavin kinase-like"/>
    <property type="match status" value="1"/>
</dbReference>
<dbReference type="GO" id="GO:0008531">
    <property type="term" value="F:riboflavin kinase activity"/>
    <property type="evidence" value="ECO:0007669"/>
    <property type="project" value="UniProtKB-UniRule"/>
</dbReference>
<evidence type="ECO:0000256" key="11">
    <source>
        <dbReference type="ARBA" id="ARBA00022840"/>
    </source>
</evidence>
<gene>
    <name evidence="17" type="ORF">SAMN04487984_0459</name>
</gene>
<protein>
    <recommendedName>
        <fullName evidence="15">Riboflavin biosynthesis protein</fullName>
    </recommendedName>
    <domain>
        <recommendedName>
            <fullName evidence="15">Riboflavin kinase</fullName>
            <ecNumber evidence="15">2.7.1.26</ecNumber>
        </recommendedName>
        <alternativeName>
            <fullName evidence="15">Flavokinase</fullName>
        </alternativeName>
    </domain>
    <domain>
        <recommendedName>
            <fullName evidence="15">FMN adenylyltransferase</fullName>
            <ecNumber evidence="15">2.7.7.2</ecNumber>
        </recommendedName>
        <alternativeName>
            <fullName evidence="15">FAD pyrophosphorylase</fullName>
        </alternativeName>
        <alternativeName>
            <fullName evidence="15">FAD synthase</fullName>
        </alternativeName>
    </domain>
</protein>
<evidence type="ECO:0000256" key="7">
    <source>
        <dbReference type="ARBA" id="ARBA00022695"/>
    </source>
</evidence>
<dbReference type="FunFam" id="3.40.50.620:FF:000021">
    <property type="entry name" value="Riboflavin biosynthesis protein"/>
    <property type="match status" value="1"/>
</dbReference>
<dbReference type="GO" id="GO:0009231">
    <property type="term" value="P:riboflavin biosynthetic process"/>
    <property type="evidence" value="ECO:0007669"/>
    <property type="project" value="InterPro"/>
</dbReference>
<evidence type="ECO:0000256" key="5">
    <source>
        <dbReference type="ARBA" id="ARBA00022643"/>
    </source>
</evidence>
<dbReference type="STRING" id="371602.SAMN04487984_0459"/>
<evidence type="ECO:0000256" key="15">
    <source>
        <dbReference type="PIRNR" id="PIRNR004491"/>
    </source>
</evidence>
<dbReference type="PANTHER" id="PTHR22749:SF6">
    <property type="entry name" value="RIBOFLAVIN KINASE"/>
    <property type="match status" value="1"/>
</dbReference>
<evidence type="ECO:0000256" key="9">
    <source>
        <dbReference type="ARBA" id="ARBA00022777"/>
    </source>
</evidence>
<evidence type="ECO:0000259" key="16">
    <source>
        <dbReference type="SMART" id="SM00904"/>
    </source>
</evidence>
<dbReference type="AlphaFoldDB" id="A0A1W1Y7Z2"/>
<dbReference type="OrthoDB" id="9803667at2"/>
<evidence type="ECO:0000256" key="4">
    <source>
        <dbReference type="ARBA" id="ARBA00022630"/>
    </source>
</evidence>
<evidence type="ECO:0000256" key="6">
    <source>
        <dbReference type="ARBA" id="ARBA00022679"/>
    </source>
</evidence>
<dbReference type="Proteomes" id="UP000243884">
    <property type="component" value="Unassembled WGS sequence"/>
</dbReference>
<dbReference type="EMBL" id="FWXK01000002">
    <property type="protein sequence ID" value="SMC32254.1"/>
    <property type="molecule type" value="Genomic_DNA"/>
</dbReference>
<keyword evidence="8 15" id="KW-0547">Nucleotide-binding</keyword>
<dbReference type="Gene3D" id="2.40.30.30">
    <property type="entry name" value="Riboflavin kinase-like"/>
    <property type="match status" value="1"/>
</dbReference>
<keyword evidence="7 15" id="KW-0548">Nucleotidyltransferase</keyword>
<dbReference type="CDD" id="cd02064">
    <property type="entry name" value="FAD_synthetase_N"/>
    <property type="match status" value="1"/>
</dbReference>
<feature type="domain" description="Riboflavin kinase" evidence="16">
    <location>
        <begin position="187"/>
        <end position="312"/>
    </location>
</feature>
<dbReference type="PIRSF" id="PIRSF004491">
    <property type="entry name" value="FAD_Synth"/>
    <property type="match status" value="1"/>
</dbReference>
<dbReference type="InterPro" id="IPR015864">
    <property type="entry name" value="FAD_synthase"/>
</dbReference>
<dbReference type="InterPro" id="IPR002606">
    <property type="entry name" value="Riboflavin_kinase_bac"/>
</dbReference>